<dbReference type="WBParaSite" id="nRc.2.0.1.t07425-RA">
    <property type="protein sequence ID" value="nRc.2.0.1.t07425-RA"/>
    <property type="gene ID" value="nRc.2.0.1.g07425"/>
</dbReference>
<dbReference type="AlphaFoldDB" id="A0A915HZX4"/>
<feature type="compositionally biased region" description="Low complexity" evidence="1">
    <location>
        <begin position="168"/>
        <end position="178"/>
    </location>
</feature>
<evidence type="ECO:0000313" key="2">
    <source>
        <dbReference type="Proteomes" id="UP000887565"/>
    </source>
</evidence>
<name>A0A915HZX4_ROMCU</name>
<feature type="region of interest" description="Disordered" evidence="1">
    <location>
        <begin position="161"/>
        <end position="209"/>
    </location>
</feature>
<keyword evidence="2" id="KW-1185">Reference proteome</keyword>
<sequence>MNRTKDGFVEGYLDELVWRERFGLTLDLAYENLLKQINKKQPLTNGKPVPQSDPNQPNAIMTDPLIMPLAKRTDPKQNIDRLSGYPAAPGQRVQAGNPNGKYSSQEEFQKMVNEGLKQSRLKQKQLQDAAIKYNNDLLRIADGATPNQKITTFVSPTQSFVPKERNRNNVPNFNQPNPGFRLNNNGPSYGQSGIPPSGPNFAQPLETSQ</sequence>
<organism evidence="2 3">
    <name type="scientific">Romanomermis culicivorax</name>
    <name type="common">Nematode worm</name>
    <dbReference type="NCBI Taxonomy" id="13658"/>
    <lineage>
        <taxon>Eukaryota</taxon>
        <taxon>Metazoa</taxon>
        <taxon>Ecdysozoa</taxon>
        <taxon>Nematoda</taxon>
        <taxon>Enoplea</taxon>
        <taxon>Dorylaimia</taxon>
        <taxon>Mermithida</taxon>
        <taxon>Mermithoidea</taxon>
        <taxon>Mermithidae</taxon>
        <taxon>Romanomermis</taxon>
    </lineage>
</organism>
<proteinExistence type="predicted"/>
<evidence type="ECO:0000256" key="1">
    <source>
        <dbReference type="SAM" id="MobiDB-lite"/>
    </source>
</evidence>
<accession>A0A915HZX4</accession>
<evidence type="ECO:0000313" key="3">
    <source>
        <dbReference type="WBParaSite" id="nRc.2.0.1.t07425-RA"/>
    </source>
</evidence>
<feature type="compositionally biased region" description="Polar residues" evidence="1">
    <location>
        <begin position="94"/>
        <end position="103"/>
    </location>
</feature>
<feature type="region of interest" description="Disordered" evidence="1">
    <location>
        <begin position="76"/>
        <end position="103"/>
    </location>
</feature>
<feature type="compositionally biased region" description="Polar residues" evidence="1">
    <location>
        <begin position="182"/>
        <end position="191"/>
    </location>
</feature>
<dbReference type="Proteomes" id="UP000887565">
    <property type="component" value="Unplaced"/>
</dbReference>
<reference evidence="3" key="1">
    <citation type="submission" date="2022-11" db="UniProtKB">
        <authorList>
            <consortium name="WormBaseParasite"/>
        </authorList>
    </citation>
    <scope>IDENTIFICATION</scope>
</reference>
<protein>
    <submittedName>
        <fullName evidence="3">Uncharacterized protein</fullName>
    </submittedName>
</protein>